<dbReference type="RefSeq" id="WP_183416914.1">
    <property type="nucleotide sequence ID" value="NZ_JACHXA010000006.1"/>
</dbReference>
<dbReference type="InterPro" id="IPR014729">
    <property type="entry name" value="Rossmann-like_a/b/a_fold"/>
</dbReference>
<keyword evidence="4" id="KW-1185">Reference proteome</keyword>
<dbReference type="Pfam" id="PF00582">
    <property type="entry name" value="Usp"/>
    <property type="match status" value="1"/>
</dbReference>
<dbReference type="InterPro" id="IPR006015">
    <property type="entry name" value="Universal_stress_UspA"/>
</dbReference>
<proteinExistence type="inferred from homology"/>
<dbReference type="SUPFAM" id="SSF52402">
    <property type="entry name" value="Adenine nucleotide alpha hydrolases-like"/>
    <property type="match status" value="1"/>
</dbReference>
<comment type="caution">
    <text evidence="3">The sequence shown here is derived from an EMBL/GenBank/DDBJ whole genome shotgun (WGS) entry which is preliminary data.</text>
</comment>
<organism evidence="3 4">
    <name type="scientific">Limibacillus halophilus</name>
    <dbReference type="NCBI Taxonomy" id="1579333"/>
    <lineage>
        <taxon>Bacteria</taxon>
        <taxon>Pseudomonadati</taxon>
        <taxon>Pseudomonadota</taxon>
        <taxon>Alphaproteobacteria</taxon>
        <taxon>Rhodospirillales</taxon>
        <taxon>Rhodovibrionaceae</taxon>
        <taxon>Limibacillus</taxon>
    </lineage>
</organism>
<reference evidence="3 4" key="1">
    <citation type="submission" date="2020-08" db="EMBL/GenBank/DDBJ databases">
        <title>Genomic Encyclopedia of Type Strains, Phase III (KMG-III): the genomes of soil and plant-associated and newly described type strains.</title>
        <authorList>
            <person name="Whitman W."/>
        </authorList>
    </citation>
    <scope>NUCLEOTIDE SEQUENCE [LARGE SCALE GENOMIC DNA]</scope>
    <source>
        <strain evidence="3 4">CECT 8803</strain>
    </source>
</reference>
<dbReference type="PANTHER" id="PTHR46268">
    <property type="entry name" value="STRESS RESPONSE PROTEIN NHAX"/>
    <property type="match status" value="1"/>
</dbReference>
<evidence type="ECO:0000259" key="2">
    <source>
        <dbReference type="Pfam" id="PF00582"/>
    </source>
</evidence>
<evidence type="ECO:0000313" key="4">
    <source>
        <dbReference type="Proteomes" id="UP000581135"/>
    </source>
</evidence>
<dbReference type="PRINTS" id="PR01438">
    <property type="entry name" value="UNVRSLSTRESS"/>
</dbReference>
<dbReference type="AlphaFoldDB" id="A0A839STH7"/>
<evidence type="ECO:0000256" key="1">
    <source>
        <dbReference type="ARBA" id="ARBA00008791"/>
    </source>
</evidence>
<evidence type="ECO:0000313" key="3">
    <source>
        <dbReference type="EMBL" id="MBB3066101.1"/>
    </source>
</evidence>
<protein>
    <submittedName>
        <fullName evidence="3">Nucleotide-binding universal stress UspA family protein</fullName>
    </submittedName>
</protein>
<name>A0A839STH7_9PROT</name>
<dbReference type="Gene3D" id="3.40.50.620">
    <property type="entry name" value="HUPs"/>
    <property type="match status" value="1"/>
</dbReference>
<comment type="similarity">
    <text evidence="1">Belongs to the universal stress protein A family.</text>
</comment>
<dbReference type="CDD" id="cd00293">
    <property type="entry name" value="USP-like"/>
    <property type="match status" value="1"/>
</dbReference>
<dbReference type="EMBL" id="JACHXA010000006">
    <property type="protein sequence ID" value="MBB3066101.1"/>
    <property type="molecule type" value="Genomic_DNA"/>
</dbReference>
<feature type="domain" description="UspA" evidence="2">
    <location>
        <begin position="1"/>
        <end position="147"/>
    </location>
</feature>
<dbReference type="Proteomes" id="UP000581135">
    <property type="component" value="Unassembled WGS sequence"/>
</dbReference>
<dbReference type="PANTHER" id="PTHR46268:SF6">
    <property type="entry name" value="UNIVERSAL STRESS PROTEIN UP12"/>
    <property type="match status" value="1"/>
</dbReference>
<accession>A0A839STH7</accession>
<sequence length="147" mass="15907">MFKNILCAVDGSDHSLRAAKAAAELAAQFNAKLTILAVTKQIKLSTEIRRYMEMEHLSGEPQYVLDDYTEQVIEGALEAADHDGVSNIKTVVKEGPPARTIVKYADRHDIDTIVLGSRGLGDIESALLGSVSHKVASLSKCTVVTVR</sequence>
<dbReference type="InterPro" id="IPR006016">
    <property type="entry name" value="UspA"/>
</dbReference>
<gene>
    <name evidence="3" type="ORF">FHR98_002404</name>
</gene>